<keyword evidence="2" id="KW-1185">Reference proteome</keyword>
<organism evidence="1 2">
    <name type="scientific">Boudabousia tangfeifanii</name>
    <dbReference type="NCBI Taxonomy" id="1912795"/>
    <lineage>
        <taxon>Bacteria</taxon>
        <taxon>Bacillati</taxon>
        <taxon>Actinomycetota</taxon>
        <taxon>Actinomycetes</taxon>
        <taxon>Actinomycetales</taxon>
        <taxon>Actinomycetaceae</taxon>
        <taxon>Boudabousia</taxon>
    </lineage>
</organism>
<dbReference type="STRING" id="1912795.BK816_07095"/>
<evidence type="ECO:0000313" key="2">
    <source>
        <dbReference type="Proteomes" id="UP000176288"/>
    </source>
</evidence>
<proteinExistence type="predicted"/>
<dbReference type="EMBL" id="CP017812">
    <property type="protein sequence ID" value="AOZ73083.1"/>
    <property type="molecule type" value="Genomic_DNA"/>
</dbReference>
<name>A0A1D9MLP5_9ACTO</name>
<protein>
    <recommendedName>
        <fullName evidence="3">DUF3168 domain-containing protein</fullName>
    </recommendedName>
</protein>
<dbReference type="Proteomes" id="UP000176288">
    <property type="component" value="Chromosome"/>
</dbReference>
<evidence type="ECO:0008006" key="3">
    <source>
        <dbReference type="Google" id="ProtNLM"/>
    </source>
</evidence>
<evidence type="ECO:0000313" key="1">
    <source>
        <dbReference type="EMBL" id="AOZ73083.1"/>
    </source>
</evidence>
<dbReference type="AlphaFoldDB" id="A0A1D9MLP5"/>
<gene>
    <name evidence="1" type="ORF">BK816_07095</name>
</gene>
<sequence>MECLELLMRLFNGLGMPVFTGSFPPQQVGNYIVLTPLADVYDLHADNAPGVEIQYVRVNIFTTGSYKLHATNIPPMLRNAGLTITERRYIGHDPEAGYHHYVIEVALAVDPH</sequence>
<reference evidence="1 2" key="1">
    <citation type="submission" date="2016-10" db="EMBL/GenBank/DDBJ databases">
        <title>Actinomyces aegypiusis sp. nov., isolated from the Aegypius monachus in Qinghai Tibet Plateau China.</title>
        <authorList>
            <person name="Wang Y."/>
        </authorList>
    </citation>
    <scope>NUCLEOTIDE SEQUENCE [LARGE SCALE GENOMIC DNA]</scope>
    <source>
        <strain evidence="1 2">VUL4_3</strain>
    </source>
</reference>
<dbReference type="KEGG" id="avu:BK816_07095"/>
<accession>A0A1D9MLP5</accession>